<organism evidence="1 3">
    <name type="scientific">Rotaria magnacalcarata</name>
    <dbReference type="NCBI Taxonomy" id="392030"/>
    <lineage>
        <taxon>Eukaryota</taxon>
        <taxon>Metazoa</taxon>
        <taxon>Spiralia</taxon>
        <taxon>Gnathifera</taxon>
        <taxon>Rotifera</taxon>
        <taxon>Eurotatoria</taxon>
        <taxon>Bdelloidea</taxon>
        <taxon>Philodinida</taxon>
        <taxon>Philodinidae</taxon>
        <taxon>Rotaria</taxon>
    </lineage>
</organism>
<proteinExistence type="predicted"/>
<sequence length="68" mass="7637">ERTYIPLLNDATLLTNNFLMKLKRATGTQIVPKVVPKSGKSSTIKFEDLVNERRSFKSLAMVASIIKN</sequence>
<feature type="non-terminal residue" evidence="1">
    <location>
        <position position="1"/>
    </location>
</feature>
<evidence type="ECO:0000313" key="3">
    <source>
        <dbReference type="Proteomes" id="UP000663834"/>
    </source>
</evidence>
<dbReference type="EMBL" id="CAJOBJ010337424">
    <property type="protein sequence ID" value="CAF5190665.1"/>
    <property type="molecule type" value="Genomic_DNA"/>
</dbReference>
<dbReference type="EMBL" id="CAJNOW010004612">
    <property type="protein sequence ID" value="CAF1423321.1"/>
    <property type="molecule type" value="Genomic_DNA"/>
</dbReference>
<accession>A0A815MLW3</accession>
<gene>
    <name evidence="2" type="ORF">GIL414_LOCUS72892</name>
    <name evidence="1" type="ORF">KQP761_LOCUS10672</name>
</gene>
<dbReference type="AlphaFoldDB" id="A0A815MLW3"/>
<protein>
    <submittedName>
        <fullName evidence="1">Uncharacterized protein</fullName>
    </submittedName>
</protein>
<dbReference type="Proteomes" id="UP000681720">
    <property type="component" value="Unassembled WGS sequence"/>
</dbReference>
<name>A0A815MLW3_9BILA</name>
<evidence type="ECO:0000313" key="1">
    <source>
        <dbReference type="EMBL" id="CAF1423321.1"/>
    </source>
</evidence>
<dbReference type="Proteomes" id="UP000663834">
    <property type="component" value="Unassembled WGS sequence"/>
</dbReference>
<comment type="caution">
    <text evidence="1">The sequence shown here is derived from an EMBL/GenBank/DDBJ whole genome shotgun (WGS) entry which is preliminary data.</text>
</comment>
<reference evidence="1" key="1">
    <citation type="submission" date="2021-02" db="EMBL/GenBank/DDBJ databases">
        <authorList>
            <person name="Nowell W R."/>
        </authorList>
    </citation>
    <scope>NUCLEOTIDE SEQUENCE</scope>
</reference>
<evidence type="ECO:0000313" key="2">
    <source>
        <dbReference type="EMBL" id="CAF5190665.1"/>
    </source>
</evidence>